<dbReference type="Ensembl" id="ENSACLT00000033133.2">
    <property type="protein sequence ID" value="ENSACLP00000032371.2"/>
    <property type="gene ID" value="ENSACLG00000021954.2"/>
</dbReference>
<evidence type="ECO:0000313" key="2">
    <source>
        <dbReference type="Ensembl" id="ENSACLP00000032371.2"/>
    </source>
</evidence>
<keyword evidence="3" id="KW-1185">Reference proteome</keyword>
<dbReference type="GeneTree" id="ENSGT01000000220296"/>
<feature type="compositionally biased region" description="Low complexity" evidence="1">
    <location>
        <begin position="71"/>
        <end position="82"/>
    </location>
</feature>
<dbReference type="AlphaFoldDB" id="A0A3P8QTF8"/>
<evidence type="ECO:0000256" key="1">
    <source>
        <dbReference type="SAM" id="MobiDB-lite"/>
    </source>
</evidence>
<reference evidence="3" key="2">
    <citation type="submission" date="2023-03" db="EMBL/GenBank/DDBJ databases">
        <authorList>
            <consortium name="Wellcome Sanger Institute Data Sharing"/>
        </authorList>
    </citation>
    <scope>NUCLEOTIDE SEQUENCE [LARGE SCALE GENOMIC DNA]</scope>
</reference>
<reference evidence="2" key="3">
    <citation type="submission" date="2025-08" db="UniProtKB">
        <authorList>
            <consortium name="Ensembl"/>
        </authorList>
    </citation>
    <scope>IDENTIFICATION</scope>
</reference>
<reference evidence="2" key="4">
    <citation type="submission" date="2025-09" db="UniProtKB">
        <authorList>
            <consortium name="Ensembl"/>
        </authorList>
    </citation>
    <scope>IDENTIFICATION</scope>
</reference>
<organism evidence="2 3">
    <name type="scientific">Astatotilapia calliptera</name>
    <name type="common">Eastern happy</name>
    <name type="synonym">Chromis callipterus</name>
    <dbReference type="NCBI Taxonomy" id="8154"/>
    <lineage>
        <taxon>Eukaryota</taxon>
        <taxon>Metazoa</taxon>
        <taxon>Chordata</taxon>
        <taxon>Craniata</taxon>
        <taxon>Vertebrata</taxon>
        <taxon>Euteleostomi</taxon>
        <taxon>Actinopterygii</taxon>
        <taxon>Neopterygii</taxon>
        <taxon>Teleostei</taxon>
        <taxon>Neoteleostei</taxon>
        <taxon>Acanthomorphata</taxon>
        <taxon>Ovalentaria</taxon>
        <taxon>Cichlomorphae</taxon>
        <taxon>Cichliformes</taxon>
        <taxon>Cichlidae</taxon>
        <taxon>African cichlids</taxon>
        <taxon>Pseudocrenilabrinae</taxon>
        <taxon>Haplochromini</taxon>
        <taxon>Astatotilapia</taxon>
    </lineage>
</organism>
<sequence>LLVVPVSGSLTSVTKGDGSISSFMRSWSHVKKKYRNLVCLDDNTTHPSIHPHPLCPGPGRGGSSLSKEAQTSLSPATSSSLSGGIPRRSQASREI</sequence>
<protein>
    <submittedName>
        <fullName evidence="2">Uncharacterized protein</fullName>
    </submittedName>
</protein>
<reference evidence="2 3" key="1">
    <citation type="submission" date="2018-05" db="EMBL/GenBank/DDBJ databases">
        <authorList>
            <person name="Datahose"/>
        </authorList>
    </citation>
    <scope>NUCLEOTIDE SEQUENCE</scope>
</reference>
<feature type="region of interest" description="Disordered" evidence="1">
    <location>
        <begin position="43"/>
        <end position="95"/>
    </location>
</feature>
<name>A0A3P8QTF8_ASTCA</name>
<proteinExistence type="predicted"/>
<dbReference type="Bgee" id="ENSACLG00000021954">
    <property type="expression patterns" value="Expressed in brain and 2 other cell types or tissues"/>
</dbReference>
<dbReference type="Proteomes" id="UP000265100">
    <property type="component" value="Chromosome 15"/>
</dbReference>
<accession>A0A3P8QTF8</accession>
<evidence type="ECO:0000313" key="3">
    <source>
        <dbReference type="Proteomes" id="UP000265100"/>
    </source>
</evidence>